<keyword evidence="6" id="KW-0067">ATP-binding</keyword>
<name>A0A497F9N8_9CREN</name>
<comment type="catalytic activity">
    <reaction evidence="9">
        <text>a 5'-end dephospho-2'-deoxyribonucleoside-DNA + ATP = a 5'-end 5'-phospho-2'-deoxyribonucleoside-DNA + ADP + H(+)</text>
        <dbReference type="Rhea" id="RHEA:15669"/>
        <dbReference type="Rhea" id="RHEA-COMP:13180"/>
        <dbReference type="Rhea" id="RHEA-COMP:13184"/>
        <dbReference type="ChEBI" id="CHEBI:15378"/>
        <dbReference type="ChEBI" id="CHEBI:30616"/>
        <dbReference type="ChEBI" id="CHEBI:136412"/>
        <dbReference type="ChEBI" id="CHEBI:136416"/>
        <dbReference type="ChEBI" id="CHEBI:456216"/>
        <dbReference type="EC" id="2.7.1.78"/>
    </reaction>
</comment>
<organism evidence="11 12">
    <name type="scientific">Thermoproteota archaeon</name>
    <dbReference type="NCBI Taxonomy" id="2056631"/>
    <lineage>
        <taxon>Archaea</taxon>
        <taxon>Thermoproteota</taxon>
    </lineage>
</organism>
<dbReference type="Gene3D" id="3.40.50.300">
    <property type="entry name" value="P-loop containing nucleotide triphosphate hydrolases"/>
    <property type="match status" value="1"/>
</dbReference>
<dbReference type="EMBL" id="QMRA01000004">
    <property type="protein sequence ID" value="RLE55690.1"/>
    <property type="molecule type" value="Genomic_DNA"/>
</dbReference>
<reference evidence="11 12" key="1">
    <citation type="submission" date="2018-06" db="EMBL/GenBank/DDBJ databases">
        <title>Extensive metabolic versatility and redundancy in microbially diverse, dynamic hydrothermal sediments.</title>
        <authorList>
            <person name="Dombrowski N."/>
            <person name="Teske A."/>
            <person name="Baker B.J."/>
        </authorList>
    </citation>
    <scope>NUCLEOTIDE SEQUENCE [LARGE SCALE GENOMIC DNA]</scope>
    <source>
        <strain evidence="11">B20_G2</strain>
    </source>
</reference>
<accession>A0A497F9N8</accession>
<evidence type="ECO:0000259" key="10">
    <source>
        <dbReference type="Pfam" id="PF16575"/>
    </source>
</evidence>
<proteinExistence type="predicted"/>
<keyword evidence="3" id="KW-0808">Transferase</keyword>
<gene>
    <name evidence="11" type="ORF">DRJ26_00475</name>
</gene>
<comment type="caution">
    <text evidence="11">The sequence shown here is derived from an EMBL/GenBank/DDBJ whole genome shotgun (WGS) entry which is preliminary data.</text>
</comment>
<evidence type="ECO:0000256" key="1">
    <source>
        <dbReference type="ARBA" id="ARBA00001968"/>
    </source>
</evidence>
<comment type="catalytic activity">
    <reaction evidence="8">
        <text>a 5'-end dephospho-ribonucleoside-RNA + ATP = a 5'-end 5'-phospho-ribonucleoside-RNA + ADP + H(+)</text>
        <dbReference type="Rhea" id="RHEA:54580"/>
        <dbReference type="Rhea" id="RHEA-COMP:13936"/>
        <dbReference type="Rhea" id="RHEA-COMP:15179"/>
        <dbReference type="ChEBI" id="CHEBI:15378"/>
        <dbReference type="ChEBI" id="CHEBI:30616"/>
        <dbReference type="ChEBI" id="CHEBI:138282"/>
        <dbReference type="ChEBI" id="CHEBI:138284"/>
        <dbReference type="ChEBI" id="CHEBI:456216"/>
        <dbReference type="EC" id="2.7.1.78"/>
    </reaction>
</comment>
<dbReference type="InterPro" id="IPR045116">
    <property type="entry name" value="Clp1/Grc3"/>
</dbReference>
<dbReference type="InterPro" id="IPR027417">
    <property type="entry name" value="P-loop_NTPase"/>
</dbReference>
<dbReference type="EC" id="2.7.1.78" evidence="2"/>
<evidence type="ECO:0000256" key="4">
    <source>
        <dbReference type="ARBA" id="ARBA00022741"/>
    </source>
</evidence>
<evidence type="ECO:0000256" key="3">
    <source>
        <dbReference type="ARBA" id="ARBA00022679"/>
    </source>
</evidence>
<dbReference type="InterPro" id="IPR032319">
    <property type="entry name" value="CLP1_P"/>
</dbReference>
<dbReference type="Pfam" id="PF16575">
    <property type="entry name" value="CLP1_P"/>
    <property type="match status" value="1"/>
</dbReference>
<feature type="domain" description="Clp1 P-loop" evidence="10">
    <location>
        <begin position="104"/>
        <end position="283"/>
    </location>
</feature>
<dbReference type="GO" id="GO:0006396">
    <property type="term" value="P:RNA processing"/>
    <property type="evidence" value="ECO:0007669"/>
    <property type="project" value="InterPro"/>
</dbReference>
<dbReference type="PANTHER" id="PTHR12755">
    <property type="entry name" value="CLEAVAGE/POLYADENYLATION FACTOR IA SUBUNIT CLP1P"/>
    <property type="match status" value="1"/>
</dbReference>
<dbReference type="GO" id="GO:0051734">
    <property type="term" value="F:ATP-dependent polynucleotide 5'-hydroxyl-kinase activity"/>
    <property type="evidence" value="ECO:0007669"/>
    <property type="project" value="UniProtKB-EC"/>
</dbReference>
<evidence type="ECO:0000256" key="8">
    <source>
        <dbReference type="ARBA" id="ARBA00044641"/>
    </source>
</evidence>
<keyword evidence="5" id="KW-0418">Kinase</keyword>
<comment type="function">
    <text evidence="7">Polynucleotide kinase that can phosphorylate the 5'-hydroxyl groups of both single-stranded RNA (ssRNA) and single-stranded DNA (ssDNA). Exhibits a strong preference for ssRNA.</text>
</comment>
<evidence type="ECO:0000256" key="7">
    <source>
        <dbReference type="ARBA" id="ARBA00024737"/>
    </source>
</evidence>
<evidence type="ECO:0000313" key="12">
    <source>
        <dbReference type="Proteomes" id="UP000269499"/>
    </source>
</evidence>
<keyword evidence="4" id="KW-0547">Nucleotide-binding</keyword>
<evidence type="ECO:0000256" key="2">
    <source>
        <dbReference type="ARBA" id="ARBA00012157"/>
    </source>
</evidence>
<dbReference type="AlphaFoldDB" id="A0A497F9N8"/>
<evidence type="ECO:0000256" key="6">
    <source>
        <dbReference type="ARBA" id="ARBA00022840"/>
    </source>
</evidence>
<evidence type="ECO:0000256" key="9">
    <source>
        <dbReference type="ARBA" id="ARBA00044673"/>
    </source>
</evidence>
<dbReference type="SUPFAM" id="SSF52540">
    <property type="entry name" value="P-loop containing nucleoside triphosphate hydrolases"/>
    <property type="match status" value="1"/>
</dbReference>
<evidence type="ECO:0000313" key="11">
    <source>
        <dbReference type="EMBL" id="RLE55690.1"/>
    </source>
</evidence>
<comment type="cofactor">
    <cofactor evidence="1">
        <name>a divalent metal cation</name>
        <dbReference type="ChEBI" id="CHEBI:60240"/>
    </cofactor>
</comment>
<dbReference type="Proteomes" id="UP000269499">
    <property type="component" value="Unassembled WGS sequence"/>
</dbReference>
<dbReference type="GO" id="GO:0005524">
    <property type="term" value="F:ATP binding"/>
    <property type="evidence" value="ECO:0007669"/>
    <property type="project" value="UniProtKB-KW"/>
</dbReference>
<dbReference type="PANTHER" id="PTHR12755:SF3">
    <property type="entry name" value="POLYNUCLEOTIDE 5'-HYDROXYL-KINASE NOL9"/>
    <property type="match status" value="1"/>
</dbReference>
<sequence>MRWLSMKMELAKSRIIKVEGPAFIQVIEGSLSVLGKKMLPKESTVVPKSKVMVFEALEDSIVEVRIGEGGGLEELEDITIPPEWKIAVNKILNMEKPMTIIVLGDVDSGKSTFCTFLANQSYSKGFKTAIIDNDLGQSDIGPPTTIGLGFLEKPVASLSVVPLFNAFFVGSTSPKGLIDRVIVGARKLLDAALKERAEVIVVNTSGWISGRGARTLKLSLALILNPKVIVAIQRSGELEHLLKPLQGLTNLEIVRIPTPRIIRARNKEERRLIRESSYSRYLTGAKTRVFSMDKVGLMFSFVGTGFPIPREELRNYEPLVGTQLLYGEYSSDALLLVTKSDIPSEQKEQAKAFIREETGKDEVIILPQGFERGLLAGFFNSEGRFLGIGVVKEVNFARRTIEIMTPVDEDVGLIILGSVKISESGREIRKLDPWSF</sequence>
<protein>
    <recommendedName>
        <fullName evidence="2">polynucleotide 5'-hydroxyl-kinase</fullName>
        <ecNumber evidence="2">2.7.1.78</ecNumber>
    </recommendedName>
</protein>
<evidence type="ECO:0000256" key="5">
    <source>
        <dbReference type="ARBA" id="ARBA00022777"/>
    </source>
</evidence>